<dbReference type="Proteomes" id="UP000037035">
    <property type="component" value="Unassembled WGS sequence"/>
</dbReference>
<reference evidence="1 2" key="1">
    <citation type="submission" date="2015-08" db="EMBL/GenBank/DDBJ databases">
        <title>Next Generation Sequencing and Analysis of the Genome of Puccinia sorghi L Schw, the Causal Agent of Maize Common Rust.</title>
        <authorList>
            <person name="Rochi L."/>
            <person name="Burguener G."/>
            <person name="Darino M."/>
            <person name="Turjanski A."/>
            <person name="Kreff E."/>
            <person name="Dieguez M.J."/>
            <person name="Sacco F."/>
        </authorList>
    </citation>
    <scope>NUCLEOTIDE SEQUENCE [LARGE SCALE GENOMIC DNA]</scope>
    <source>
        <strain evidence="1 2">RO10H11247</strain>
    </source>
</reference>
<accession>A0A0L6U615</accession>
<protein>
    <submittedName>
        <fullName evidence="1">Uncharacterized protein</fullName>
    </submittedName>
</protein>
<comment type="caution">
    <text evidence="1">The sequence shown here is derived from an EMBL/GenBank/DDBJ whole genome shotgun (WGS) entry which is preliminary data.</text>
</comment>
<name>A0A0L6U615_9BASI</name>
<keyword evidence="2" id="KW-1185">Reference proteome</keyword>
<dbReference type="VEuPathDB" id="FungiDB:VP01_966g1"/>
<evidence type="ECO:0000313" key="1">
    <source>
        <dbReference type="EMBL" id="KNZ43959.1"/>
    </source>
</evidence>
<gene>
    <name evidence="1" type="ORF">VP01_966g1</name>
</gene>
<dbReference type="AlphaFoldDB" id="A0A0L6U615"/>
<evidence type="ECO:0000313" key="2">
    <source>
        <dbReference type="Proteomes" id="UP000037035"/>
    </source>
</evidence>
<proteinExistence type="predicted"/>
<organism evidence="1 2">
    <name type="scientific">Puccinia sorghi</name>
    <dbReference type="NCBI Taxonomy" id="27349"/>
    <lineage>
        <taxon>Eukaryota</taxon>
        <taxon>Fungi</taxon>
        <taxon>Dikarya</taxon>
        <taxon>Basidiomycota</taxon>
        <taxon>Pucciniomycotina</taxon>
        <taxon>Pucciniomycetes</taxon>
        <taxon>Pucciniales</taxon>
        <taxon>Pucciniaceae</taxon>
        <taxon>Puccinia</taxon>
    </lineage>
</organism>
<dbReference type="EMBL" id="LAVV01015347">
    <property type="protein sequence ID" value="KNZ43959.1"/>
    <property type="molecule type" value="Genomic_DNA"/>
</dbReference>
<sequence length="394" mass="44498">MKRLIIAEIIGGKGFLRGGTIFLERFCKKKFLLSNVDDGRMDLLVDKGEHHCPIFVDVMQIRNPNAKALKLTIPHMIHRNKMGGINNTKNQSFPQTCNIFDGTQQTWPEPPHTQGDSPTTSFQRFEPLCEGSMPTNYGMAPDTSAMPSNLLPALDNADLSNLSISVYSMIIFFLNDTMETHPVKLKHSLMMVSTVGTHKPLLWCSNCHSYTQKTFITRGGSLKTHSLLSMELAIPLPSEGKNKYPKCKKKEGNAMSFGQVERRKLDVKIPDKMGLTNFPDQINGAGFSTHINWICNPLMSPPIPQMSERPGDVKPQKPNIGQSLGIQPKNKGLPLQLQPNFKTIINSVIKEKEPILTIFHCFILFNFSCLIYEDINYSMKDLRKHLWEENIQEN</sequence>